<sequence length="732" mass="75785">MGDGLRTEEIAMDDDLTILWRRGDAAARSFVARAAAAAAGGAPGRRAPRRRARAASPPRPSAPCAACAPPSPDGDAAAAAAFLRAVCESLDVAACRRWALRLAGPGLLGRALGALVALELARARALRASRARPAAARGGAVPAALGALCGRAARRRRPAAPARAARASRRRAEADAAARAASRRGSRAVRLRRRRGRGAAGGGRGAAAGASGRRRRRGALGGAPRCRAPQGLAAAPAPPADARAGRRRSARARPRGSRSSSAPGQRQDGRRRGHRRRVHALGPTRCVVARKTATLAAGAARGGRARARARARPAIDRRARARAAPAPGTAAPCAGGANDVVAKVLARGGVAPRRLCRLGAGAADLGGDGGGDSYGRGRHASTVARARALAPDAARLAAAWAGGAGGAAARAADAGASCEAAAAFRRAVVAPPLRPAPRAARARPRRSRPRAPAAPSSRPSAARRRSRPPSRGDAAAAHRARRQGVRRRRRPRSTSSRATASSSSSGRGASARTTSSRRSRASSRSRARTRPPGGGSLRWADYDGRLRGGGADHGRGEPRALALQRGNALRRVVLVGDDGQLPPVVSSACARSRGPRRASLFSRLRRLGARCVVLDAQGRCRPEIADVFRWRYGGAAGLGDLRRRAAARAGRNPGFAHACQFVDVARGREAAPTPHFYQNLAEAEYVVAVWRADRPAGAAPARVVAVEDVAEMRRVVAGFRRRDGARRATPAA</sequence>
<dbReference type="Proteomes" id="UP001363151">
    <property type="component" value="Unassembled WGS sequence"/>
</dbReference>
<comment type="caution">
    <text evidence="2">The sequence shown here is derived from an EMBL/GenBank/DDBJ whole genome shotgun (WGS) entry which is preliminary data.</text>
</comment>
<feature type="compositionally biased region" description="Basic residues" evidence="1">
    <location>
        <begin position="478"/>
        <end position="492"/>
    </location>
</feature>
<dbReference type="Gene3D" id="3.40.50.300">
    <property type="entry name" value="P-loop containing nucleotide triphosphate hydrolases"/>
    <property type="match status" value="1"/>
</dbReference>
<proteinExistence type="predicted"/>
<feature type="compositionally biased region" description="Low complexity" evidence="1">
    <location>
        <begin position="493"/>
        <end position="514"/>
    </location>
</feature>
<dbReference type="InterPro" id="IPR045055">
    <property type="entry name" value="DNA2/NAM7-like"/>
</dbReference>
<feature type="compositionally biased region" description="Low complexity" evidence="1">
    <location>
        <begin position="450"/>
        <end position="460"/>
    </location>
</feature>
<feature type="region of interest" description="Disordered" evidence="1">
    <location>
        <begin position="298"/>
        <end position="331"/>
    </location>
</feature>
<accession>A0ABR1G6M1</accession>
<reference evidence="2 3" key="1">
    <citation type="submission" date="2024-03" db="EMBL/GenBank/DDBJ databases">
        <title>Aureococcus anophagefferens CCMP1851 and Kratosvirus quantuckense: Draft genome of a second virus-susceptible host strain in the model system.</title>
        <authorList>
            <person name="Chase E."/>
            <person name="Truchon A.R."/>
            <person name="Schepens W."/>
            <person name="Wilhelm S.W."/>
        </authorList>
    </citation>
    <scope>NUCLEOTIDE SEQUENCE [LARGE SCALE GENOMIC DNA]</scope>
    <source>
        <strain evidence="2 3">CCMP1851</strain>
    </source>
</reference>
<evidence type="ECO:0008006" key="4">
    <source>
        <dbReference type="Google" id="ProtNLM"/>
    </source>
</evidence>
<feature type="compositionally biased region" description="Low complexity" evidence="1">
    <location>
        <begin position="322"/>
        <end position="331"/>
    </location>
</feature>
<protein>
    <recommendedName>
        <fullName evidence="4">DNA2/NAM7 helicase helicase domain-containing protein</fullName>
    </recommendedName>
</protein>
<feature type="compositionally biased region" description="Basic residues" evidence="1">
    <location>
        <begin position="440"/>
        <end position="449"/>
    </location>
</feature>
<name>A0ABR1G6M1_AURAN</name>
<feature type="compositionally biased region" description="Basic residues" evidence="1">
    <location>
        <begin position="515"/>
        <end position="529"/>
    </location>
</feature>
<dbReference type="InterPro" id="IPR027417">
    <property type="entry name" value="P-loop_NTPase"/>
</dbReference>
<evidence type="ECO:0000256" key="1">
    <source>
        <dbReference type="SAM" id="MobiDB-lite"/>
    </source>
</evidence>
<feature type="compositionally biased region" description="Basic residues" evidence="1">
    <location>
        <begin position="269"/>
        <end position="279"/>
    </location>
</feature>
<evidence type="ECO:0000313" key="3">
    <source>
        <dbReference type="Proteomes" id="UP001363151"/>
    </source>
</evidence>
<dbReference type="PANTHER" id="PTHR10887:SF5">
    <property type="entry name" value="RNA HELICASE AQUARIUS"/>
    <property type="match status" value="1"/>
</dbReference>
<feature type="region of interest" description="Disordered" evidence="1">
    <location>
        <begin position="156"/>
        <end position="279"/>
    </location>
</feature>
<feature type="region of interest" description="Disordered" evidence="1">
    <location>
        <begin position="41"/>
        <end position="69"/>
    </location>
</feature>
<gene>
    <name evidence="2" type="ORF">SO694_00041276</name>
</gene>
<dbReference type="PANTHER" id="PTHR10887">
    <property type="entry name" value="DNA2/NAM7 HELICASE FAMILY"/>
    <property type="match status" value="1"/>
</dbReference>
<feature type="compositionally biased region" description="Low complexity" evidence="1">
    <location>
        <begin position="257"/>
        <end position="266"/>
    </location>
</feature>
<feature type="region of interest" description="Disordered" evidence="1">
    <location>
        <begin position="434"/>
        <end position="543"/>
    </location>
</feature>
<feature type="compositionally biased region" description="Basic residues" evidence="1">
    <location>
        <begin position="181"/>
        <end position="197"/>
    </location>
</feature>
<keyword evidence="3" id="KW-1185">Reference proteome</keyword>
<dbReference type="SUPFAM" id="SSF52540">
    <property type="entry name" value="P-loop containing nucleoside triphosphate hydrolases"/>
    <property type="match status" value="1"/>
</dbReference>
<dbReference type="EMBL" id="JBBJCI010000086">
    <property type="protein sequence ID" value="KAK7248815.1"/>
    <property type="molecule type" value="Genomic_DNA"/>
</dbReference>
<organism evidence="2 3">
    <name type="scientific">Aureococcus anophagefferens</name>
    <name type="common">Harmful bloom alga</name>
    <dbReference type="NCBI Taxonomy" id="44056"/>
    <lineage>
        <taxon>Eukaryota</taxon>
        <taxon>Sar</taxon>
        <taxon>Stramenopiles</taxon>
        <taxon>Ochrophyta</taxon>
        <taxon>Pelagophyceae</taxon>
        <taxon>Pelagomonadales</taxon>
        <taxon>Pelagomonadaceae</taxon>
        <taxon>Aureococcus</taxon>
    </lineage>
</organism>
<feature type="compositionally biased region" description="Low complexity" evidence="1">
    <location>
        <begin position="222"/>
        <end position="235"/>
    </location>
</feature>
<evidence type="ECO:0000313" key="2">
    <source>
        <dbReference type="EMBL" id="KAK7248815.1"/>
    </source>
</evidence>
<feature type="compositionally biased region" description="Basic residues" evidence="1">
    <location>
        <begin position="245"/>
        <end position="256"/>
    </location>
</feature>